<dbReference type="InterPro" id="IPR000182">
    <property type="entry name" value="GNAT_dom"/>
</dbReference>
<dbReference type="KEGG" id="sdn:Sden_0926"/>
<dbReference type="Proteomes" id="UP000001982">
    <property type="component" value="Chromosome"/>
</dbReference>
<dbReference type="InterPro" id="IPR051531">
    <property type="entry name" value="N-acetyltransferase"/>
</dbReference>
<feature type="domain" description="N-acetyltransferase" evidence="1">
    <location>
        <begin position="19"/>
        <end position="178"/>
    </location>
</feature>
<keyword evidence="2" id="KW-0808">Transferase</keyword>
<dbReference type="PROSITE" id="PS51186">
    <property type="entry name" value="GNAT"/>
    <property type="match status" value="1"/>
</dbReference>
<dbReference type="PANTHER" id="PTHR43792">
    <property type="entry name" value="GNAT FAMILY, PUTATIVE (AFU_ORTHOLOGUE AFUA_3G00765)-RELATED-RELATED"/>
    <property type="match status" value="1"/>
</dbReference>
<dbReference type="eggNOG" id="COG1670">
    <property type="taxonomic scope" value="Bacteria"/>
</dbReference>
<proteinExistence type="predicted"/>
<dbReference type="AlphaFoldDB" id="Q12QR2"/>
<evidence type="ECO:0000259" key="1">
    <source>
        <dbReference type="PROSITE" id="PS51186"/>
    </source>
</evidence>
<organism evidence="2 3">
    <name type="scientific">Shewanella denitrificans (strain OS217 / ATCC BAA-1090 / DSM 15013)</name>
    <dbReference type="NCBI Taxonomy" id="318161"/>
    <lineage>
        <taxon>Bacteria</taxon>
        <taxon>Pseudomonadati</taxon>
        <taxon>Pseudomonadota</taxon>
        <taxon>Gammaproteobacteria</taxon>
        <taxon>Alteromonadales</taxon>
        <taxon>Shewanellaceae</taxon>
        <taxon>Shewanella</taxon>
    </lineage>
</organism>
<keyword evidence="3" id="KW-1185">Reference proteome</keyword>
<sequence>MHTRMRISKMSIITETTRLVIREFTREDAQAVYDFNAPEAVNRYTGDVGCCNSLEDALSIIENIWLTEYAQFGFGRWAVVLKETGKVIGFCGFKHEPRLMGVDIGYRFHPDYWGQGIATEANLACFAYARTNMALVEVFGEVVTENIDSIKVIKKLGMEFVKQYQQDGYNIAQYKVLL</sequence>
<dbReference type="HOGENOM" id="CLU_013985_3_1_6"/>
<dbReference type="Gene3D" id="3.40.630.30">
    <property type="match status" value="1"/>
</dbReference>
<dbReference type="GO" id="GO:0016747">
    <property type="term" value="F:acyltransferase activity, transferring groups other than amino-acyl groups"/>
    <property type="evidence" value="ECO:0007669"/>
    <property type="project" value="InterPro"/>
</dbReference>
<dbReference type="CDD" id="cd04301">
    <property type="entry name" value="NAT_SF"/>
    <property type="match status" value="1"/>
</dbReference>
<dbReference type="PANTHER" id="PTHR43792:SF1">
    <property type="entry name" value="N-ACETYLTRANSFERASE DOMAIN-CONTAINING PROTEIN"/>
    <property type="match status" value="1"/>
</dbReference>
<dbReference type="InterPro" id="IPR016181">
    <property type="entry name" value="Acyl_CoA_acyltransferase"/>
</dbReference>
<dbReference type="EMBL" id="CP000302">
    <property type="protein sequence ID" value="ABE54214.1"/>
    <property type="molecule type" value="Genomic_DNA"/>
</dbReference>
<evidence type="ECO:0000313" key="2">
    <source>
        <dbReference type="EMBL" id="ABE54214.1"/>
    </source>
</evidence>
<gene>
    <name evidence="2" type="ordered locus">Sden_0926</name>
</gene>
<protein>
    <submittedName>
        <fullName evidence="2">GCN5-related N-acetyltransferase</fullName>
    </submittedName>
</protein>
<dbReference type="Pfam" id="PF13302">
    <property type="entry name" value="Acetyltransf_3"/>
    <property type="match status" value="1"/>
</dbReference>
<accession>Q12QR2</accession>
<evidence type="ECO:0000313" key="3">
    <source>
        <dbReference type="Proteomes" id="UP000001982"/>
    </source>
</evidence>
<reference evidence="2 3" key="1">
    <citation type="submission" date="2006-03" db="EMBL/GenBank/DDBJ databases">
        <title>Complete sequence of Shewanella denitrificans OS217.</title>
        <authorList>
            <consortium name="US DOE Joint Genome Institute"/>
            <person name="Copeland A."/>
            <person name="Lucas S."/>
            <person name="Lapidus A."/>
            <person name="Barry K."/>
            <person name="Detter J.C."/>
            <person name="Glavina del Rio T."/>
            <person name="Hammon N."/>
            <person name="Israni S."/>
            <person name="Dalin E."/>
            <person name="Tice H."/>
            <person name="Pitluck S."/>
            <person name="Brettin T."/>
            <person name="Bruce D."/>
            <person name="Han C."/>
            <person name="Tapia R."/>
            <person name="Gilna P."/>
            <person name="Kiss H."/>
            <person name="Schmutz J."/>
            <person name="Larimer F."/>
            <person name="Land M."/>
            <person name="Hauser L."/>
            <person name="Kyrpides N."/>
            <person name="Lykidis A."/>
            <person name="Richardson P."/>
        </authorList>
    </citation>
    <scope>NUCLEOTIDE SEQUENCE [LARGE SCALE GENOMIC DNA]</scope>
    <source>
        <strain evidence="3">OS217 / ATCC BAA-1090 / DSM 15013</strain>
    </source>
</reference>
<dbReference type="SUPFAM" id="SSF55729">
    <property type="entry name" value="Acyl-CoA N-acyltransferases (Nat)"/>
    <property type="match status" value="1"/>
</dbReference>
<name>Q12QR2_SHEDO</name>
<dbReference type="STRING" id="318161.Sden_0926"/>